<dbReference type="PANTHER" id="PTHR46579">
    <property type="entry name" value="F5/8 TYPE C DOMAIN-CONTAINING PROTEIN-RELATED"/>
    <property type="match status" value="1"/>
</dbReference>
<accession>X8J7L9</accession>
<reference evidence="2" key="1">
    <citation type="journal article" date="2014" name="Genome Announc.">
        <title>Draft genome sequence of the plant-pathogenic soil fungus Rhizoctonia solani anastomosis group 3 strain Rhs1AP.</title>
        <authorList>
            <person name="Cubeta M.A."/>
            <person name="Thomas E."/>
            <person name="Dean R.A."/>
            <person name="Jabaji S."/>
            <person name="Neate S.M."/>
            <person name="Tavantzis S."/>
            <person name="Toda T."/>
            <person name="Vilgalys R."/>
            <person name="Bharathan N."/>
            <person name="Fedorova-Abrams N."/>
            <person name="Pakala S.B."/>
            <person name="Pakala S.M."/>
            <person name="Zafar N."/>
            <person name="Joardar V."/>
            <person name="Losada L."/>
            <person name="Nierman W.C."/>
        </authorList>
    </citation>
    <scope>NUCLEOTIDE SEQUENCE [LARGE SCALE GENOMIC DNA]</scope>
    <source>
        <strain evidence="2">AG-3</strain>
    </source>
</reference>
<gene>
    <name evidence="1" type="ORF">RSOL_213620</name>
</gene>
<comment type="caution">
    <text evidence="1">The sequence shown here is derived from an EMBL/GenBank/DDBJ whole genome shotgun (WGS) entry which is preliminary data.</text>
</comment>
<proteinExistence type="predicted"/>
<sequence length="735" mass="83870">MLTEEEIDSIKMTAIRLFGHLSEGNYERIRYSFRNKVQFLSSYRIARKLCLLSGVTPQPYDCCINVCYAFTGEYADLEFCPNPKCKKARYEGGKPVKTWEYLPMNPRLRGLFKNSEMVTQMYYRADYVQEAGAMDEYIDGTRYKRLTRSKIVIDGEELDAFYFGGSRDIAYAVMLDGVNIFERSHKETSTCWPILAINLNLPASERVKLRNIIPLGVIPGPNQPKDFNSFLLPFVEEAIEQARGLEAYDVTRGKDFTLRAHPIFISGDMQAIKHAMEMKGPNGKLPCRGCEGCGIYHKERKTYYLPLVNPTDKPDAIPEERIDPDAPADALASLDPDNLPLRTSRRIAWQLEQMDNARNKRQYNDLARDFGLAGHSILDRIPSISRPDSYPHEFLHLFLLNHGPELVSLWAGTYQLGDNDEYVLIADDWTTIGLETVEASKTLPALFIRPLPNIATCWRLYCGESWCFWLVYIGPIVLRGRLPKKYYDHYMELVNILKCLLSLSNTTARIGQLRHEIIHYVETFEELYYQYKYDRISVCKLTLHALLHVADDVLRCGPVWVAWSFVVERFCREVTFCAKSKVVPYKTISKHVLQMSQIAAIAGQFPQIRKALLFGKNDAPSPVSRMEKPLNLWQMKKIILFFGFPASTNFSSSPLFVNDWHDSSAPTTLIKHTALGSNLSRNDANAGESFGLPKAATKSAHQLRVIQPLLMASATHHLFVTSSRKTRTKMTPMQT</sequence>
<dbReference type="OrthoDB" id="6613063at2759"/>
<dbReference type="Pfam" id="PF02992">
    <property type="entry name" value="Transposase_21"/>
    <property type="match status" value="1"/>
</dbReference>
<dbReference type="EMBL" id="JATN01000322">
    <property type="protein sequence ID" value="EUC57226.1"/>
    <property type="molecule type" value="Genomic_DNA"/>
</dbReference>
<name>X8J7L9_9AGAM</name>
<dbReference type="InterPro" id="IPR004242">
    <property type="entry name" value="Transposase_21"/>
</dbReference>
<dbReference type="Proteomes" id="UP000030108">
    <property type="component" value="Unassembled WGS sequence"/>
</dbReference>
<protein>
    <submittedName>
        <fullName evidence="1">Transposase family Tnp2 protein</fullName>
    </submittedName>
</protein>
<dbReference type="PANTHER" id="PTHR46579:SF1">
    <property type="entry name" value="F5_8 TYPE C DOMAIN-CONTAINING PROTEIN"/>
    <property type="match status" value="1"/>
</dbReference>
<evidence type="ECO:0000313" key="1">
    <source>
        <dbReference type="EMBL" id="EUC57226.1"/>
    </source>
</evidence>
<dbReference type="AlphaFoldDB" id="X8J7L9"/>
<organism evidence="1 2">
    <name type="scientific">Rhizoctonia solani AG-3 Rhs1AP</name>
    <dbReference type="NCBI Taxonomy" id="1086054"/>
    <lineage>
        <taxon>Eukaryota</taxon>
        <taxon>Fungi</taxon>
        <taxon>Dikarya</taxon>
        <taxon>Basidiomycota</taxon>
        <taxon>Agaricomycotina</taxon>
        <taxon>Agaricomycetes</taxon>
        <taxon>Cantharellales</taxon>
        <taxon>Ceratobasidiaceae</taxon>
        <taxon>Rhizoctonia</taxon>
    </lineage>
</organism>
<evidence type="ECO:0000313" key="2">
    <source>
        <dbReference type="Proteomes" id="UP000030108"/>
    </source>
</evidence>